<feature type="transmembrane region" description="Helical" evidence="1">
    <location>
        <begin position="134"/>
        <end position="167"/>
    </location>
</feature>
<feature type="transmembrane region" description="Helical" evidence="1">
    <location>
        <begin position="194"/>
        <end position="215"/>
    </location>
</feature>
<feature type="transmembrane region" description="Helical" evidence="1">
    <location>
        <begin position="22"/>
        <end position="41"/>
    </location>
</feature>
<evidence type="ECO:0000313" key="2">
    <source>
        <dbReference type="EMBL" id="GAA0945429.1"/>
    </source>
</evidence>
<protein>
    <recommendedName>
        <fullName evidence="4">Glycosyltransferase RgtA/B/C/D-like domain-containing protein</fullName>
    </recommendedName>
</protein>
<keyword evidence="3" id="KW-1185">Reference proteome</keyword>
<reference evidence="2 3" key="1">
    <citation type="journal article" date="2019" name="Int. J. Syst. Evol. Microbiol.">
        <title>The Global Catalogue of Microorganisms (GCM) 10K type strain sequencing project: providing services to taxonomists for standard genome sequencing and annotation.</title>
        <authorList>
            <consortium name="The Broad Institute Genomics Platform"/>
            <consortium name="The Broad Institute Genome Sequencing Center for Infectious Disease"/>
            <person name="Wu L."/>
            <person name="Ma J."/>
        </authorList>
    </citation>
    <scope>NUCLEOTIDE SEQUENCE [LARGE SCALE GENOMIC DNA]</scope>
    <source>
        <strain evidence="2 3">JCM 11136</strain>
    </source>
</reference>
<keyword evidence="1" id="KW-1133">Transmembrane helix</keyword>
<dbReference type="Proteomes" id="UP001501578">
    <property type="component" value="Unassembled WGS sequence"/>
</dbReference>
<feature type="transmembrane region" description="Helical" evidence="1">
    <location>
        <begin position="76"/>
        <end position="93"/>
    </location>
</feature>
<keyword evidence="1" id="KW-0812">Transmembrane</keyword>
<evidence type="ECO:0008006" key="4">
    <source>
        <dbReference type="Google" id="ProtNLM"/>
    </source>
</evidence>
<keyword evidence="1" id="KW-0472">Membrane</keyword>
<accession>A0ABN1QPW9</accession>
<feature type="transmembrane region" description="Helical" evidence="1">
    <location>
        <begin position="281"/>
        <end position="304"/>
    </location>
</feature>
<dbReference type="RefSeq" id="WP_343953519.1">
    <property type="nucleotide sequence ID" value="NZ_BAAAHQ010000038.1"/>
</dbReference>
<feature type="transmembrane region" description="Helical" evidence="1">
    <location>
        <begin position="442"/>
        <end position="461"/>
    </location>
</feature>
<evidence type="ECO:0000256" key="1">
    <source>
        <dbReference type="SAM" id="Phobius"/>
    </source>
</evidence>
<gene>
    <name evidence="2" type="ORF">GCM10009560_60360</name>
</gene>
<sequence>MDGTALLTRPTPTAPAPRRFRALPWLLVVGWGVQLLVRLWITRYSTGPVANPDETGYLLAARLFAGGVGGDMSSHTFYRGGYPLFLVPVFWFTDDSVTAYRAISAIGSAVSAAAFPLAYALLRRLGLALRPALVLGFAAGLSPAVVVFAGLALVDAVLPTLVLAWLLALYDLVDRGTAAPAVACGLLSGLALSIHLRGTIVFVTFVLAVTALLILRRLPRPAALWALGSAALAAGLGLALNAHLAATLYSGGTRDLSGQAMQRMTSLDGQARALAGAAGQIWYLGVGTWGLAALGLVAALALLVRTLLARTLLIRARGSAVPGRLALLVVAAALLIVTLGIAYTSAAALPDEHRVGNYVYGRYLAAVAVPWTVAGIAVLARAARRAVLAATGAAAALTVAMGALAAWHAGDRLTRYTFIAFDFPEVIFLTRLNDRLDLGRTMAIALLLLAGLAAAAIAARTLTRRQWGTALLAAALAVPNLAFVAHLAPKAAPSGPGWLPEPPRHGPVAIAREVHWGVHTPMQWFVSWSPLQRFEGDTPPADACSAIVKPDAAAPPQGWTLVRRSRHWQLWTRSGCQT</sequence>
<proteinExistence type="predicted"/>
<feature type="transmembrane region" description="Helical" evidence="1">
    <location>
        <begin position="325"/>
        <end position="348"/>
    </location>
</feature>
<organism evidence="2 3">
    <name type="scientific">Nonomuraea longicatena</name>
    <dbReference type="NCBI Taxonomy" id="83682"/>
    <lineage>
        <taxon>Bacteria</taxon>
        <taxon>Bacillati</taxon>
        <taxon>Actinomycetota</taxon>
        <taxon>Actinomycetes</taxon>
        <taxon>Streptosporangiales</taxon>
        <taxon>Streptosporangiaceae</taxon>
        <taxon>Nonomuraea</taxon>
    </lineage>
</organism>
<comment type="caution">
    <text evidence="2">The sequence shown here is derived from an EMBL/GenBank/DDBJ whole genome shotgun (WGS) entry which is preliminary data.</text>
</comment>
<feature type="transmembrane region" description="Helical" evidence="1">
    <location>
        <begin position="99"/>
        <end position="122"/>
    </location>
</feature>
<feature type="transmembrane region" description="Helical" evidence="1">
    <location>
        <begin position="387"/>
        <end position="407"/>
    </location>
</feature>
<dbReference type="EMBL" id="BAAAHQ010000038">
    <property type="protein sequence ID" value="GAA0945429.1"/>
    <property type="molecule type" value="Genomic_DNA"/>
</dbReference>
<evidence type="ECO:0000313" key="3">
    <source>
        <dbReference type="Proteomes" id="UP001501578"/>
    </source>
</evidence>
<feature type="transmembrane region" description="Helical" evidence="1">
    <location>
        <begin position="222"/>
        <end position="246"/>
    </location>
</feature>
<feature type="transmembrane region" description="Helical" evidence="1">
    <location>
        <begin position="360"/>
        <end position="380"/>
    </location>
</feature>
<name>A0ABN1QPW9_9ACTN</name>
<feature type="transmembrane region" description="Helical" evidence="1">
    <location>
        <begin position="467"/>
        <end position="488"/>
    </location>
</feature>